<feature type="compositionally biased region" description="Basic and acidic residues" evidence="1">
    <location>
        <begin position="1"/>
        <end position="14"/>
    </location>
</feature>
<keyword evidence="4" id="KW-1185">Reference proteome</keyword>
<dbReference type="OrthoDB" id="3542971at2"/>
<dbReference type="InterPro" id="IPR025443">
    <property type="entry name" value="DUF4307"/>
</dbReference>
<evidence type="ECO:0000313" key="4">
    <source>
        <dbReference type="Proteomes" id="UP000308760"/>
    </source>
</evidence>
<protein>
    <submittedName>
        <fullName evidence="3">DUF4307 domain-containing protein</fullName>
    </submittedName>
</protein>
<sequence>MSTETHTTDGRAPEAGDVVFPEGRYGRRRAPRRRRPMIAGLLTLGVVAAGVGVAFSLQSQYGQGDYTSSLLAFDDSVPGEVAITFEVYKPEGEGAICRVRSRDMAGAEIGAAEVELPADDSTRVEMTFTLPVSGEPNTGEIQRCWKAD</sequence>
<dbReference type="RefSeq" id="WP_136534133.1">
    <property type="nucleotide sequence ID" value="NZ_STGY01000032.1"/>
</dbReference>
<reference evidence="4" key="1">
    <citation type="submission" date="2019-04" db="EMBL/GenBank/DDBJ databases">
        <title>Nocardioides xinjiangensis sp. nov.</title>
        <authorList>
            <person name="Liu S."/>
        </authorList>
    </citation>
    <scope>NUCLEOTIDE SEQUENCE [LARGE SCALE GENOMIC DNA]</scope>
    <source>
        <strain evidence="4">18</strain>
    </source>
</reference>
<organism evidence="3 4">
    <name type="scientific">Glycomyces buryatensis</name>
    <dbReference type="NCBI Taxonomy" id="2570927"/>
    <lineage>
        <taxon>Bacteria</taxon>
        <taxon>Bacillati</taxon>
        <taxon>Actinomycetota</taxon>
        <taxon>Actinomycetes</taxon>
        <taxon>Glycomycetales</taxon>
        <taxon>Glycomycetaceae</taxon>
        <taxon>Glycomyces</taxon>
    </lineage>
</organism>
<name>A0A4S8QC94_9ACTN</name>
<dbReference type="EMBL" id="STGY01000032">
    <property type="protein sequence ID" value="THV41978.1"/>
    <property type="molecule type" value="Genomic_DNA"/>
</dbReference>
<comment type="caution">
    <text evidence="3">The sequence shown here is derived from an EMBL/GenBank/DDBJ whole genome shotgun (WGS) entry which is preliminary data.</text>
</comment>
<dbReference type="Proteomes" id="UP000308760">
    <property type="component" value="Unassembled WGS sequence"/>
</dbReference>
<accession>A0A4S8QC94</accession>
<dbReference type="AlphaFoldDB" id="A0A4S8QC94"/>
<evidence type="ECO:0000256" key="2">
    <source>
        <dbReference type="SAM" id="Phobius"/>
    </source>
</evidence>
<feature type="region of interest" description="Disordered" evidence="1">
    <location>
        <begin position="1"/>
        <end position="26"/>
    </location>
</feature>
<reference evidence="3 4" key="2">
    <citation type="submission" date="2019-05" db="EMBL/GenBank/DDBJ databases">
        <title>Glycomyces buryatensis sp. nov.</title>
        <authorList>
            <person name="Nikitina E."/>
        </authorList>
    </citation>
    <scope>NUCLEOTIDE SEQUENCE [LARGE SCALE GENOMIC DNA]</scope>
    <source>
        <strain evidence="3 4">18</strain>
    </source>
</reference>
<evidence type="ECO:0000256" key="1">
    <source>
        <dbReference type="SAM" id="MobiDB-lite"/>
    </source>
</evidence>
<evidence type="ECO:0000313" key="3">
    <source>
        <dbReference type="EMBL" id="THV41978.1"/>
    </source>
</evidence>
<keyword evidence="2" id="KW-0472">Membrane</keyword>
<dbReference type="Pfam" id="PF14155">
    <property type="entry name" value="DUF4307"/>
    <property type="match status" value="1"/>
</dbReference>
<keyword evidence="2" id="KW-1133">Transmembrane helix</keyword>
<proteinExistence type="predicted"/>
<keyword evidence="2" id="KW-0812">Transmembrane</keyword>
<feature type="transmembrane region" description="Helical" evidence="2">
    <location>
        <begin position="37"/>
        <end position="57"/>
    </location>
</feature>
<gene>
    <name evidence="3" type="ORF">FAB82_08585</name>
</gene>